<evidence type="ECO:0000313" key="2">
    <source>
        <dbReference type="Proteomes" id="UP000076959"/>
    </source>
</evidence>
<protein>
    <recommendedName>
        <fullName evidence="3">Transposase</fullName>
    </recommendedName>
</protein>
<dbReference type="EMBL" id="LUUB01000105">
    <property type="protein sequence ID" value="OAF01374.1"/>
    <property type="molecule type" value="Genomic_DNA"/>
</dbReference>
<dbReference type="AlphaFoldDB" id="A0A176YD69"/>
<name>A0A176YD69_9BRAD</name>
<proteinExistence type="predicted"/>
<accession>A0A176YD69</accession>
<dbReference type="OrthoDB" id="8128823at2"/>
<sequence>MAERPRECLPSQIAELFAAAEKLPLGRERDELLWKALELEATLKVERWINSSGLQPPRKVGCDN</sequence>
<comment type="caution">
    <text evidence="1">The sequence shown here is derived from an EMBL/GenBank/DDBJ whole genome shotgun (WGS) entry which is preliminary data.</text>
</comment>
<dbReference type="Proteomes" id="UP000076959">
    <property type="component" value="Unassembled WGS sequence"/>
</dbReference>
<organism evidence="1 2">
    <name type="scientific">Bradyrhizobium centrolobii</name>
    <dbReference type="NCBI Taxonomy" id="1505087"/>
    <lineage>
        <taxon>Bacteria</taxon>
        <taxon>Pseudomonadati</taxon>
        <taxon>Pseudomonadota</taxon>
        <taxon>Alphaproteobacteria</taxon>
        <taxon>Hyphomicrobiales</taxon>
        <taxon>Nitrobacteraceae</taxon>
        <taxon>Bradyrhizobium</taxon>
    </lineage>
</organism>
<evidence type="ECO:0008006" key="3">
    <source>
        <dbReference type="Google" id="ProtNLM"/>
    </source>
</evidence>
<keyword evidence="2" id="KW-1185">Reference proteome</keyword>
<reference evidence="1 2" key="1">
    <citation type="submission" date="2016-03" db="EMBL/GenBank/DDBJ databases">
        <title>Draft Genome Sequence of the Strain BR 10245 (Bradyrhizobium sp.) isolated from nodules of Centrolobium paraense.</title>
        <authorList>
            <person name="Simoes-Araujo J.L.Sr."/>
            <person name="Barauna A.C."/>
            <person name="Silva K."/>
            <person name="Zilli J.E."/>
        </authorList>
    </citation>
    <scope>NUCLEOTIDE SEQUENCE [LARGE SCALE GENOMIC DNA]</scope>
    <source>
        <strain evidence="1 2">BR 10245</strain>
    </source>
</reference>
<evidence type="ECO:0000313" key="1">
    <source>
        <dbReference type="EMBL" id="OAF01374.1"/>
    </source>
</evidence>
<gene>
    <name evidence="1" type="ORF">AYJ54_28825</name>
</gene>